<dbReference type="Proteomes" id="UP001172083">
    <property type="component" value="Unassembled WGS sequence"/>
</dbReference>
<proteinExistence type="predicted"/>
<sequence>MMYKAITWSLVMLLVACNVKTVNKKKHVTPYVFYRDSGTEVINVKAQYDVEGANDKENIRITFQGRPQQNFTVHLRENLMHPPTKYKASEKLLAIADIEGQFDALRNLLLNAKVIDKHYNWIFGDGHLVLLGDFMDRGELVMECLWLIYSLEEKAKQAGGYVHFILGNHELMNLSGDTRYVHPKYFLDAMAMKKRYVDLFDSNTELGRWLRTKNVIEQIGDLLFVHGGIAPEINQLGEDLEQINTIARPYYANAMQRSYKDPLVNVIVQYKTAPFWYRGYYDRKEPLPNAVIDNTLKKFQVKHVITGHTVVADTISTWYDGKIINIDTRHSAGKSEALLMEGNKYFRINTKGQRREIKVLSSRKKLESIK</sequence>
<dbReference type="Pfam" id="PF00149">
    <property type="entry name" value="Metallophos"/>
    <property type="match status" value="1"/>
</dbReference>
<dbReference type="PANTHER" id="PTHR46546">
    <property type="entry name" value="SHEWANELLA-LIKE PROTEIN PHOSPHATASE 1"/>
    <property type="match status" value="1"/>
</dbReference>
<dbReference type="PROSITE" id="PS51257">
    <property type="entry name" value="PROKAR_LIPOPROTEIN"/>
    <property type="match status" value="1"/>
</dbReference>
<reference evidence="2" key="1">
    <citation type="submission" date="2023-06" db="EMBL/GenBank/DDBJ databases">
        <title>Genomic of Agaribacillus aureum.</title>
        <authorList>
            <person name="Wang G."/>
        </authorList>
    </citation>
    <scope>NUCLEOTIDE SEQUENCE</scope>
    <source>
        <strain evidence="2">BMA12</strain>
    </source>
</reference>
<comment type="caution">
    <text evidence="2">The sequence shown here is derived from an EMBL/GenBank/DDBJ whole genome shotgun (WGS) entry which is preliminary data.</text>
</comment>
<feature type="domain" description="Serine/threonine specific protein phosphatases" evidence="1">
    <location>
        <begin position="63"/>
        <end position="364"/>
    </location>
</feature>
<dbReference type="PANTHER" id="PTHR46546:SF4">
    <property type="entry name" value="SHEWANELLA-LIKE PROTEIN PHOSPHATASE 1"/>
    <property type="match status" value="1"/>
</dbReference>
<evidence type="ECO:0000259" key="1">
    <source>
        <dbReference type="SMART" id="SM00156"/>
    </source>
</evidence>
<accession>A0ABT8L2N7</accession>
<dbReference type="InterPro" id="IPR006186">
    <property type="entry name" value="Ser/Thr-sp_prot-phosphatase"/>
</dbReference>
<dbReference type="SUPFAM" id="SSF56300">
    <property type="entry name" value="Metallo-dependent phosphatases"/>
    <property type="match status" value="1"/>
</dbReference>
<dbReference type="RefSeq" id="WP_346757292.1">
    <property type="nucleotide sequence ID" value="NZ_JAUJEB010000001.1"/>
</dbReference>
<keyword evidence="3" id="KW-1185">Reference proteome</keyword>
<dbReference type="SMART" id="SM00156">
    <property type="entry name" value="PP2Ac"/>
    <property type="match status" value="1"/>
</dbReference>
<name>A0ABT8L2N7_9BACT</name>
<organism evidence="2 3">
    <name type="scientific">Agaribacillus aureus</name>
    <dbReference type="NCBI Taxonomy" id="3051825"/>
    <lineage>
        <taxon>Bacteria</taxon>
        <taxon>Pseudomonadati</taxon>
        <taxon>Bacteroidota</taxon>
        <taxon>Cytophagia</taxon>
        <taxon>Cytophagales</taxon>
        <taxon>Splendidivirgaceae</taxon>
        <taxon>Agaribacillus</taxon>
    </lineage>
</organism>
<evidence type="ECO:0000313" key="3">
    <source>
        <dbReference type="Proteomes" id="UP001172083"/>
    </source>
</evidence>
<dbReference type="EMBL" id="JAUJEB010000001">
    <property type="protein sequence ID" value="MDN5211965.1"/>
    <property type="molecule type" value="Genomic_DNA"/>
</dbReference>
<protein>
    <submittedName>
        <fullName evidence="2">Metallophosphoesterase</fullName>
    </submittedName>
</protein>
<gene>
    <name evidence="2" type="ORF">QQ020_07875</name>
</gene>
<dbReference type="InterPro" id="IPR029052">
    <property type="entry name" value="Metallo-depent_PP-like"/>
</dbReference>
<evidence type="ECO:0000313" key="2">
    <source>
        <dbReference type="EMBL" id="MDN5211965.1"/>
    </source>
</evidence>
<dbReference type="Gene3D" id="3.60.21.10">
    <property type="match status" value="1"/>
</dbReference>
<dbReference type="InterPro" id="IPR004843">
    <property type="entry name" value="Calcineurin-like_PHP"/>
</dbReference>